<name>A0A067SIT9_GALM3</name>
<dbReference type="Proteomes" id="UP000027222">
    <property type="component" value="Unassembled WGS sequence"/>
</dbReference>
<keyword evidence="3" id="KW-1185">Reference proteome</keyword>
<proteinExistence type="predicted"/>
<evidence type="ECO:0000256" key="1">
    <source>
        <dbReference type="SAM" id="MobiDB-lite"/>
    </source>
</evidence>
<feature type="region of interest" description="Disordered" evidence="1">
    <location>
        <begin position="1"/>
        <end position="32"/>
    </location>
</feature>
<reference evidence="3" key="1">
    <citation type="journal article" date="2014" name="Proc. Natl. Acad. Sci. U.S.A.">
        <title>Extensive sampling of basidiomycete genomes demonstrates inadequacy of the white-rot/brown-rot paradigm for wood decay fungi.</title>
        <authorList>
            <person name="Riley R."/>
            <person name="Salamov A.A."/>
            <person name="Brown D.W."/>
            <person name="Nagy L.G."/>
            <person name="Floudas D."/>
            <person name="Held B.W."/>
            <person name="Levasseur A."/>
            <person name="Lombard V."/>
            <person name="Morin E."/>
            <person name="Otillar R."/>
            <person name="Lindquist E.A."/>
            <person name="Sun H."/>
            <person name="LaButti K.M."/>
            <person name="Schmutz J."/>
            <person name="Jabbour D."/>
            <person name="Luo H."/>
            <person name="Baker S.E."/>
            <person name="Pisabarro A.G."/>
            <person name="Walton J.D."/>
            <person name="Blanchette R.A."/>
            <person name="Henrissat B."/>
            <person name="Martin F."/>
            <person name="Cullen D."/>
            <person name="Hibbett D.S."/>
            <person name="Grigoriev I.V."/>
        </authorList>
    </citation>
    <scope>NUCLEOTIDE SEQUENCE [LARGE SCALE GENOMIC DNA]</scope>
    <source>
        <strain evidence="3">CBS 339.88</strain>
    </source>
</reference>
<protein>
    <submittedName>
        <fullName evidence="2">Uncharacterized protein</fullName>
    </submittedName>
</protein>
<dbReference type="AlphaFoldDB" id="A0A067SIT9"/>
<evidence type="ECO:0000313" key="3">
    <source>
        <dbReference type="Proteomes" id="UP000027222"/>
    </source>
</evidence>
<evidence type="ECO:0000313" key="2">
    <source>
        <dbReference type="EMBL" id="KDR69907.1"/>
    </source>
</evidence>
<accession>A0A067SIT9</accession>
<sequence>MMFENVTFGDKTSTRSHNFIGEEKDEQRRRRPEASQMLMVITVRLTREIFNFETDAEGTWNQIVIRCMWAESFNSMPKMSEWMIGWGVLVARHLSYVMKAGRSSSSGGGPWSFGQVHPDARRRLALGRIRLLKSPEWDGTDYDIGRQGTSLKELPEILKLQIKRLRMQG</sequence>
<dbReference type="HOGENOM" id="CLU_1578634_0_0_1"/>
<gene>
    <name evidence="2" type="ORF">GALMADRAFT_282558</name>
</gene>
<dbReference type="EMBL" id="KL142400">
    <property type="protein sequence ID" value="KDR69907.1"/>
    <property type="molecule type" value="Genomic_DNA"/>
</dbReference>
<organism evidence="2 3">
    <name type="scientific">Galerina marginata (strain CBS 339.88)</name>
    <dbReference type="NCBI Taxonomy" id="685588"/>
    <lineage>
        <taxon>Eukaryota</taxon>
        <taxon>Fungi</taxon>
        <taxon>Dikarya</taxon>
        <taxon>Basidiomycota</taxon>
        <taxon>Agaricomycotina</taxon>
        <taxon>Agaricomycetes</taxon>
        <taxon>Agaricomycetidae</taxon>
        <taxon>Agaricales</taxon>
        <taxon>Agaricineae</taxon>
        <taxon>Strophariaceae</taxon>
        <taxon>Galerina</taxon>
    </lineage>
</organism>